<reference evidence="9 10" key="1">
    <citation type="submission" date="2019-02" db="EMBL/GenBank/DDBJ databases">
        <title>Deep-cultivation of Planctomycetes and their phenomic and genomic characterization uncovers novel biology.</title>
        <authorList>
            <person name="Wiegand S."/>
            <person name="Jogler M."/>
            <person name="Boedeker C."/>
            <person name="Pinto D."/>
            <person name="Vollmers J."/>
            <person name="Rivas-Marin E."/>
            <person name="Kohn T."/>
            <person name="Peeters S.H."/>
            <person name="Heuer A."/>
            <person name="Rast P."/>
            <person name="Oberbeckmann S."/>
            <person name="Bunk B."/>
            <person name="Jeske O."/>
            <person name="Meyerdierks A."/>
            <person name="Storesund J.E."/>
            <person name="Kallscheuer N."/>
            <person name="Luecker S."/>
            <person name="Lage O.M."/>
            <person name="Pohl T."/>
            <person name="Merkel B.J."/>
            <person name="Hornburger P."/>
            <person name="Mueller R.-W."/>
            <person name="Bruemmer F."/>
            <person name="Labrenz M."/>
            <person name="Spormann A.M."/>
            <person name="Op den Camp H."/>
            <person name="Overmann J."/>
            <person name="Amann R."/>
            <person name="Jetten M.S.M."/>
            <person name="Mascher T."/>
            <person name="Medema M.H."/>
            <person name="Devos D.P."/>
            <person name="Kaster A.-K."/>
            <person name="Ovreas L."/>
            <person name="Rohde M."/>
            <person name="Galperin M.Y."/>
            <person name="Jogler C."/>
        </authorList>
    </citation>
    <scope>NUCLEOTIDE SEQUENCE [LARGE SCALE GENOMIC DNA]</scope>
    <source>
        <strain evidence="9 10">Pla133</strain>
    </source>
</reference>
<accession>A0A518BSL7</accession>
<dbReference type="AlphaFoldDB" id="A0A518BSL7"/>
<feature type="transmembrane region" description="Helical" evidence="8">
    <location>
        <begin position="198"/>
        <end position="221"/>
    </location>
</feature>
<protein>
    <recommendedName>
        <fullName evidence="11">DUF2029 domain-containing protein</fullName>
    </recommendedName>
</protein>
<evidence type="ECO:0000313" key="10">
    <source>
        <dbReference type="Proteomes" id="UP000316921"/>
    </source>
</evidence>
<evidence type="ECO:0000313" key="9">
    <source>
        <dbReference type="EMBL" id="QDU69964.1"/>
    </source>
</evidence>
<evidence type="ECO:0000256" key="3">
    <source>
        <dbReference type="ARBA" id="ARBA00022679"/>
    </source>
</evidence>
<dbReference type="Proteomes" id="UP000316921">
    <property type="component" value="Chromosome"/>
</dbReference>
<dbReference type="KEGG" id="pbap:Pla133_50870"/>
<feature type="transmembrane region" description="Helical" evidence="8">
    <location>
        <begin position="397"/>
        <end position="420"/>
    </location>
</feature>
<name>A0A518BSL7_9BACT</name>
<organism evidence="9 10">
    <name type="scientific">Engelhardtia mirabilis</name>
    <dbReference type="NCBI Taxonomy" id="2528011"/>
    <lineage>
        <taxon>Bacteria</taxon>
        <taxon>Pseudomonadati</taxon>
        <taxon>Planctomycetota</taxon>
        <taxon>Planctomycetia</taxon>
        <taxon>Planctomycetia incertae sedis</taxon>
        <taxon>Engelhardtia</taxon>
    </lineage>
</organism>
<feature type="transmembrane region" description="Helical" evidence="8">
    <location>
        <begin position="369"/>
        <end position="390"/>
    </location>
</feature>
<feature type="transmembrane region" description="Helical" evidence="8">
    <location>
        <begin position="169"/>
        <end position="192"/>
    </location>
</feature>
<keyword evidence="3" id="KW-0808">Transferase</keyword>
<comment type="similarity">
    <text evidence="7">Belongs to the glycosyltransferase 87 family.</text>
</comment>
<evidence type="ECO:0008006" key="11">
    <source>
        <dbReference type="Google" id="ProtNLM"/>
    </source>
</evidence>
<evidence type="ECO:0000256" key="6">
    <source>
        <dbReference type="ARBA" id="ARBA00023136"/>
    </source>
</evidence>
<gene>
    <name evidence="9" type="ORF">Pla133_50870</name>
</gene>
<evidence type="ECO:0000256" key="1">
    <source>
        <dbReference type="ARBA" id="ARBA00004651"/>
    </source>
</evidence>
<evidence type="ECO:0000256" key="5">
    <source>
        <dbReference type="ARBA" id="ARBA00022989"/>
    </source>
</evidence>
<dbReference type="EMBL" id="CP036287">
    <property type="protein sequence ID" value="QDU69964.1"/>
    <property type="molecule type" value="Genomic_DNA"/>
</dbReference>
<sequence length="431" mass="44995">MNARARRARLALIVVACAIGIVALFGVADRAAEGRQAILRWQPAFEALESGANIYARPEGVVDPHATNEGYPTLPLSALFMGAVLKAGPVVGCLVFAAVKLACAALLLIGGVRLARTAGLELPLAAQWLLLLLTLRVMLSDVSHGNTNLLVGATVVATALWWSTRRDGLAGGAIALGATLKVTPLLLLALPLARRSPLGLLGFAIGLLLFVVVLPGALLGFDFNLELIGAWYDQMLAPYLSSADPGPMQTQQINQSLLGAMSRLTTDSLAIEARGDTWPADVSVALVHLDPASFRCLHRAACAAVVGVFAAALVRRPVRHLALAHVSLGALAMLLVSERSWKHHHVTLALPIAWCCGVAFSAAPVRERAVATAALVASLAGHALSGSGVLGDRGSDLAEAFGAFTFADLALFGAVAWTLFKLELPPRRSGA</sequence>
<feature type="transmembrane region" description="Helical" evidence="8">
    <location>
        <begin position="87"/>
        <end position="110"/>
    </location>
</feature>
<dbReference type="RefSeq" id="WP_145070352.1">
    <property type="nucleotide sequence ID" value="NZ_CP036287.1"/>
</dbReference>
<proteinExistence type="inferred from homology"/>
<evidence type="ECO:0000256" key="8">
    <source>
        <dbReference type="SAM" id="Phobius"/>
    </source>
</evidence>
<keyword evidence="6 8" id="KW-0472">Membrane</keyword>
<feature type="transmembrane region" description="Helical" evidence="8">
    <location>
        <begin position="320"/>
        <end position="337"/>
    </location>
</feature>
<dbReference type="Pfam" id="PF09594">
    <property type="entry name" value="GT87"/>
    <property type="match status" value="1"/>
</dbReference>
<dbReference type="GO" id="GO:0005886">
    <property type="term" value="C:plasma membrane"/>
    <property type="evidence" value="ECO:0007669"/>
    <property type="project" value="UniProtKB-SubCell"/>
</dbReference>
<feature type="transmembrane region" description="Helical" evidence="8">
    <location>
        <begin position="346"/>
        <end position="363"/>
    </location>
</feature>
<evidence type="ECO:0000256" key="2">
    <source>
        <dbReference type="ARBA" id="ARBA00022475"/>
    </source>
</evidence>
<keyword evidence="5 8" id="KW-1133">Transmembrane helix</keyword>
<dbReference type="GO" id="GO:0016758">
    <property type="term" value="F:hexosyltransferase activity"/>
    <property type="evidence" value="ECO:0007669"/>
    <property type="project" value="InterPro"/>
</dbReference>
<evidence type="ECO:0000256" key="7">
    <source>
        <dbReference type="ARBA" id="ARBA00024033"/>
    </source>
</evidence>
<keyword evidence="10" id="KW-1185">Reference proteome</keyword>
<keyword evidence="4 8" id="KW-0812">Transmembrane</keyword>
<dbReference type="InterPro" id="IPR018584">
    <property type="entry name" value="GT87"/>
</dbReference>
<evidence type="ECO:0000256" key="4">
    <source>
        <dbReference type="ARBA" id="ARBA00022692"/>
    </source>
</evidence>
<comment type="subcellular location">
    <subcellularLocation>
        <location evidence="1">Cell membrane</location>
        <topology evidence="1">Multi-pass membrane protein</topology>
    </subcellularLocation>
</comment>
<keyword evidence="2" id="KW-1003">Cell membrane</keyword>
<feature type="transmembrane region" description="Helical" evidence="8">
    <location>
        <begin position="122"/>
        <end position="139"/>
    </location>
</feature>
<feature type="transmembrane region" description="Helical" evidence="8">
    <location>
        <begin position="296"/>
        <end position="314"/>
    </location>
</feature>